<evidence type="ECO:0000256" key="3">
    <source>
        <dbReference type="ARBA" id="ARBA00022722"/>
    </source>
</evidence>
<dbReference type="GO" id="GO:0000176">
    <property type="term" value="C:nuclear exosome (RNase complex)"/>
    <property type="evidence" value="ECO:0007669"/>
    <property type="project" value="InterPro"/>
</dbReference>
<dbReference type="CDD" id="cd06147">
    <property type="entry name" value="Rrp6p_like_exo"/>
    <property type="match status" value="1"/>
</dbReference>
<dbReference type="GO" id="GO:0000166">
    <property type="term" value="F:nucleotide binding"/>
    <property type="evidence" value="ECO:0007669"/>
    <property type="project" value="InterPro"/>
</dbReference>
<dbReference type="InterPro" id="IPR049559">
    <property type="entry name" value="Rrp6p-like_exo"/>
</dbReference>
<dbReference type="InterPro" id="IPR002562">
    <property type="entry name" value="3'-5'_exonuclease_dom"/>
</dbReference>
<protein>
    <submittedName>
        <fullName evidence="11">Exosome nuclease subunit</fullName>
    </submittedName>
</protein>
<reference evidence="11" key="1">
    <citation type="submission" date="2021-03" db="EMBL/GenBank/DDBJ databases">
        <authorList>
            <person name="Tagirdzhanova G."/>
        </authorList>
    </citation>
    <scope>NUCLEOTIDE SEQUENCE</scope>
</reference>
<dbReference type="Pfam" id="PF08066">
    <property type="entry name" value="PMC2NT"/>
    <property type="match status" value="1"/>
</dbReference>
<dbReference type="GO" id="GO:0071051">
    <property type="term" value="P:poly(A)-dependent snoRNA 3'-end processing"/>
    <property type="evidence" value="ECO:0007669"/>
    <property type="project" value="TreeGrafter"/>
</dbReference>
<dbReference type="FunFam" id="1.10.150.80:FF:000001">
    <property type="entry name" value="Putative exosome component 10"/>
    <property type="match status" value="1"/>
</dbReference>
<feature type="region of interest" description="Disordered" evidence="9">
    <location>
        <begin position="111"/>
        <end position="133"/>
    </location>
</feature>
<evidence type="ECO:0000256" key="6">
    <source>
        <dbReference type="ARBA" id="ARBA00022839"/>
    </source>
</evidence>
<dbReference type="SMART" id="SM00474">
    <property type="entry name" value="35EXOc"/>
    <property type="match status" value="1"/>
</dbReference>
<comment type="caution">
    <text evidence="11">The sequence shown here is derived from an EMBL/GenBank/DDBJ whole genome shotgun (WGS) entry which is preliminary data.</text>
</comment>
<accession>A0A8H3INJ5</accession>
<dbReference type="PROSITE" id="PS50967">
    <property type="entry name" value="HRDC"/>
    <property type="match status" value="1"/>
</dbReference>
<feature type="domain" description="HRDC" evidence="10">
    <location>
        <begin position="448"/>
        <end position="528"/>
    </location>
</feature>
<dbReference type="AlphaFoldDB" id="A0A8H3INJ5"/>
<dbReference type="SUPFAM" id="SSF53098">
    <property type="entry name" value="Ribonuclease H-like"/>
    <property type="match status" value="1"/>
</dbReference>
<dbReference type="Pfam" id="PF01612">
    <property type="entry name" value="DNA_pol_A_exo1"/>
    <property type="match status" value="1"/>
</dbReference>
<keyword evidence="7" id="KW-0539">Nucleus</keyword>
<comment type="subcellular location">
    <subcellularLocation>
        <location evidence="1">Nucleus</location>
    </subcellularLocation>
</comment>
<sequence>MAANGFFKPLKENVSSALLDVTRTGGKIAAEDLAFQRSSNPAITPLLDNQNQRLLHLVHKLTQVSTAGTDVKPSSISDVDSLEDKWHGLVDIFDNLLEKADACLDEYTGVIRKGGPSQQPNDSVPTRKAHPPQKYRSQILLKPQLLFEQPPQNHETTPFKPLLRSKPHSIQPLEVRIQQESVEDESKQYDHPYQAEIEALRYPAFVHRNDAPVPFLPLDSTTATFVDTPEAVTLMLQELKSANEIAVDLEHHDTHSYLGLTSLMQISTRSKDWIVDTLKPWREDLQVLNEVFADPNILKVFHGAFMDMIWLQRDLGLYVVGLFDTFHASRTLGYPKNSLAALLARHANFDAAKKYQMADWRLRPLPEKMFEYARSDTHFLLYIYDNLRNELLEKSDPSVPDGDLIEVVLRKSKEESLKRYERPFYDAEHGSGSSGWFSLLKYTPTLQTREQFAVFRAIHQWRDMIARQEDEGLHTIMPKQVIFNIAREMPTEMAALLGCSQPISVFVRSRALELLDIVKQAKIEGATGPDLMDVLRPAESSKSRIVEDTAPLAEITSTAVNVNTLPPVFQIENPTSLQLGSSTFWGTILERDPDGNHDRYVSSSTDNICLALPLPQLTAEVFVGPDVTSSTAVQDINVDPGARAEHAYVKKSKPKEEGEVFIVRDLGGSRKRKALEFEDSLEQPEPIPLGEVNATATTGNVENEEQQGISLHDRDENQRSREKADRRTERKAKKKIEKQQRKLEEQKDAHKAAEEAAFDYSSAPSVLHSKEGHRARPGDKEAFNPYVKSMDAPKGVKHFKKETPGKSFTYVP</sequence>
<keyword evidence="2" id="KW-0698">rRNA processing</keyword>
<evidence type="ECO:0000256" key="1">
    <source>
        <dbReference type="ARBA" id="ARBA00004123"/>
    </source>
</evidence>
<dbReference type="GO" id="GO:0005730">
    <property type="term" value="C:nucleolus"/>
    <property type="evidence" value="ECO:0007669"/>
    <property type="project" value="TreeGrafter"/>
</dbReference>
<dbReference type="GO" id="GO:0000175">
    <property type="term" value="F:3'-5'-RNA exonuclease activity"/>
    <property type="evidence" value="ECO:0007669"/>
    <property type="project" value="InterPro"/>
</dbReference>
<comment type="similarity">
    <text evidence="8">Belongs to the exosome component 10/RRP6 family.</text>
</comment>
<dbReference type="SMART" id="SM00341">
    <property type="entry name" value="HRDC"/>
    <property type="match status" value="1"/>
</dbReference>
<keyword evidence="3" id="KW-0540">Nuclease</keyword>
<evidence type="ECO:0000259" key="10">
    <source>
        <dbReference type="PROSITE" id="PS50967"/>
    </source>
</evidence>
<feature type="compositionally biased region" description="Basic and acidic residues" evidence="9">
    <location>
        <begin position="711"/>
        <end position="728"/>
    </location>
</feature>
<feature type="compositionally biased region" description="Basic and acidic residues" evidence="9">
    <location>
        <begin position="768"/>
        <end position="782"/>
    </location>
</feature>
<dbReference type="InterPro" id="IPR012588">
    <property type="entry name" value="Exosome-assoc_fac_Rrp6_N"/>
</dbReference>
<evidence type="ECO:0000313" key="12">
    <source>
        <dbReference type="Proteomes" id="UP000664521"/>
    </source>
</evidence>
<dbReference type="InterPro" id="IPR010997">
    <property type="entry name" value="HRDC-like_sf"/>
</dbReference>
<dbReference type="Gene3D" id="1.10.150.80">
    <property type="entry name" value="HRDC domain"/>
    <property type="match status" value="1"/>
</dbReference>
<dbReference type="InterPro" id="IPR044876">
    <property type="entry name" value="HRDC_dom_sf"/>
</dbReference>
<evidence type="ECO:0000313" key="11">
    <source>
        <dbReference type="EMBL" id="CAF9920229.1"/>
    </source>
</evidence>
<dbReference type="GO" id="GO:0071036">
    <property type="term" value="P:nuclear polyadenylation-dependent snoRNA catabolic process"/>
    <property type="evidence" value="ECO:0007669"/>
    <property type="project" value="TreeGrafter"/>
</dbReference>
<dbReference type="GO" id="GO:0071039">
    <property type="term" value="P:nuclear polyadenylation-dependent CUT catabolic process"/>
    <property type="evidence" value="ECO:0007669"/>
    <property type="project" value="TreeGrafter"/>
</dbReference>
<dbReference type="GO" id="GO:0071044">
    <property type="term" value="P:histone mRNA catabolic process"/>
    <property type="evidence" value="ECO:0007669"/>
    <property type="project" value="TreeGrafter"/>
</dbReference>
<evidence type="ECO:0000256" key="8">
    <source>
        <dbReference type="ARBA" id="ARBA00043957"/>
    </source>
</evidence>
<dbReference type="GO" id="GO:0071038">
    <property type="term" value="P:TRAMP-dependent tRNA surveillance pathway"/>
    <property type="evidence" value="ECO:0007669"/>
    <property type="project" value="TreeGrafter"/>
</dbReference>
<keyword evidence="5" id="KW-0271">Exosome</keyword>
<keyword evidence="12" id="KW-1185">Reference proteome</keyword>
<evidence type="ECO:0000256" key="2">
    <source>
        <dbReference type="ARBA" id="ARBA00022552"/>
    </source>
</evidence>
<feature type="compositionally biased region" description="Polar residues" evidence="9">
    <location>
        <begin position="699"/>
        <end position="709"/>
    </location>
</feature>
<dbReference type="EMBL" id="CAJPDS010000025">
    <property type="protein sequence ID" value="CAF9920229.1"/>
    <property type="molecule type" value="Genomic_DNA"/>
</dbReference>
<dbReference type="InterPro" id="IPR036397">
    <property type="entry name" value="RNaseH_sf"/>
</dbReference>
<dbReference type="GO" id="GO:0003727">
    <property type="term" value="F:single-stranded RNA binding"/>
    <property type="evidence" value="ECO:0007669"/>
    <property type="project" value="TreeGrafter"/>
</dbReference>
<dbReference type="Gene3D" id="3.30.420.10">
    <property type="entry name" value="Ribonuclease H-like superfamily/Ribonuclease H"/>
    <property type="match status" value="1"/>
</dbReference>
<feature type="compositionally biased region" description="Basic and acidic residues" evidence="9">
    <location>
        <begin position="737"/>
        <end position="754"/>
    </location>
</feature>
<evidence type="ECO:0000256" key="7">
    <source>
        <dbReference type="ARBA" id="ARBA00023242"/>
    </source>
</evidence>
<dbReference type="InterPro" id="IPR002121">
    <property type="entry name" value="HRDC_dom"/>
</dbReference>
<dbReference type="SUPFAM" id="SSF47819">
    <property type="entry name" value="HRDC-like"/>
    <property type="match status" value="1"/>
</dbReference>
<keyword evidence="6" id="KW-0269">Exonuclease</keyword>
<gene>
    <name evidence="11" type="primary">RRP6</name>
    <name evidence="11" type="ORF">HETSPECPRED_004202</name>
</gene>
<dbReference type="GO" id="GO:0000467">
    <property type="term" value="P:exonucleolytic trimming to generate mature 3'-end of 5.8S rRNA from tricistronic rRNA transcript (SSU-rRNA, 5.8S rRNA, LSU-rRNA)"/>
    <property type="evidence" value="ECO:0007669"/>
    <property type="project" value="InterPro"/>
</dbReference>
<dbReference type="PANTHER" id="PTHR12124:SF47">
    <property type="entry name" value="EXOSOME COMPONENT 10"/>
    <property type="match status" value="1"/>
</dbReference>
<dbReference type="OrthoDB" id="2250022at2759"/>
<dbReference type="GO" id="GO:0071035">
    <property type="term" value="P:nuclear polyadenylation-dependent rRNA catabolic process"/>
    <property type="evidence" value="ECO:0007669"/>
    <property type="project" value="TreeGrafter"/>
</dbReference>
<dbReference type="GO" id="GO:0071037">
    <property type="term" value="P:nuclear polyadenylation-dependent snRNA catabolic process"/>
    <property type="evidence" value="ECO:0007669"/>
    <property type="project" value="TreeGrafter"/>
</dbReference>
<feature type="region of interest" description="Disordered" evidence="9">
    <location>
        <begin position="699"/>
        <end position="786"/>
    </location>
</feature>
<dbReference type="GO" id="GO:0071040">
    <property type="term" value="P:nuclear polyadenylation-dependent antisense transcript catabolic process"/>
    <property type="evidence" value="ECO:0007669"/>
    <property type="project" value="TreeGrafter"/>
</dbReference>
<dbReference type="Pfam" id="PF00570">
    <property type="entry name" value="HRDC"/>
    <property type="match status" value="1"/>
</dbReference>
<name>A0A8H3INJ5_9LECA</name>
<evidence type="ECO:0000256" key="4">
    <source>
        <dbReference type="ARBA" id="ARBA00022801"/>
    </source>
</evidence>
<dbReference type="PANTHER" id="PTHR12124">
    <property type="entry name" value="POLYMYOSITIS/SCLERODERMA AUTOANTIGEN-RELATED"/>
    <property type="match status" value="1"/>
</dbReference>
<proteinExistence type="inferred from homology"/>
<evidence type="ECO:0000256" key="5">
    <source>
        <dbReference type="ARBA" id="ARBA00022835"/>
    </source>
</evidence>
<dbReference type="Proteomes" id="UP000664521">
    <property type="component" value="Unassembled WGS sequence"/>
</dbReference>
<dbReference type="InterPro" id="IPR045092">
    <property type="entry name" value="Rrp6-like"/>
</dbReference>
<organism evidence="11 12">
    <name type="scientific">Heterodermia speciosa</name>
    <dbReference type="NCBI Taxonomy" id="116794"/>
    <lineage>
        <taxon>Eukaryota</taxon>
        <taxon>Fungi</taxon>
        <taxon>Dikarya</taxon>
        <taxon>Ascomycota</taxon>
        <taxon>Pezizomycotina</taxon>
        <taxon>Lecanoromycetes</taxon>
        <taxon>OSLEUM clade</taxon>
        <taxon>Lecanoromycetidae</taxon>
        <taxon>Caliciales</taxon>
        <taxon>Physciaceae</taxon>
        <taxon>Heterodermia</taxon>
    </lineage>
</organism>
<keyword evidence="4" id="KW-0378">Hydrolase</keyword>
<dbReference type="InterPro" id="IPR012337">
    <property type="entry name" value="RNaseH-like_sf"/>
</dbReference>
<dbReference type="FunFam" id="3.30.420.10:FF:000059">
    <property type="entry name" value="Exosome complex exonuclease Rrp6"/>
    <property type="match status" value="1"/>
</dbReference>
<evidence type="ECO:0000256" key="9">
    <source>
        <dbReference type="SAM" id="MobiDB-lite"/>
    </source>
</evidence>